<dbReference type="STRING" id="400682.A0A1X7VPC3"/>
<protein>
    <recommendedName>
        <fullName evidence="1">non-specific serine/threonine protein kinase</fullName>
        <ecNumber evidence="1">2.7.11.1</ecNumber>
    </recommendedName>
</protein>
<organism evidence="11">
    <name type="scientific">Amphimedon queenslandica</name>
    <name type="common">Sponge</name>
    <dbReference type="NCBI Taxonomy" id="400682"/>
    <lineage>
        <taxon>Eukaryota</taxon>
        <taxon>Metazoa</taxon>
        <taxon>Porifera</taxon>
        <taxon>Demospongiae</taxon>
        <taxon>Heteroscleromorpha</taxon>
        <taxon>Haplosclerida</taxon>
        <taxon>Niphatidae</taxon>
        <taxon>Amphimedon</taxon>
    </lineage>
</organism>
<dbReference type="AlphaFoldDB" id="A0A1X7VPC3"/>
<evidence type="ECO:0000259" key="10">
    <source>
        <dbReference type="PROSITE" id="PS50011"/>
    </source>
</evidence>
<dbReference type="OrthoDB" id="21018at2759"/>
<reference evidence="12" key="1">
    <citation type="journal article" date="2010" name="Nature">
        <title>The Amphimedon queenslandica genome and the evolution of animal complexity.</title>
        <authorList>
            <person name="Srivastava M."/>
            <person name="Simakov O."/>
            <person name="Chapman J."/>
            <person name="Fahey B."/>
            <person name="Gauthier M.E."/>
            <person name="Mitros T."/>
            <person name="Richards G.S."/>
            <person name="Conaco C."/>
            <person name="Dacre M."/>
            <person name="Hellsten U."/>
            <person name="Larroux C."/>
            <person name="Putnam N.H."/>
            <person name="Stanke M."/>
            <person name="Adamska M."/>
            <person name="Darling A."/>
            <person name="Degnan S.M."/>
            <person name="Oakley T.H."/>
            <person name="Plachetzki D.C."/>
            <person name="Zhai Y."/>
            <person name="Adamski M."/>
            <person name="Calcino A."/>
            <person name="Cummins S.F."/>
            <person name="Goodstein D.M."/>
            <person name="Harris C."/>
            <person name="Jackson D.J."/>
            <person name="Leys S.P."/>
            <person name="Shu S."/>
            <person name="Woodcroft B.J."/>
            <person name="Vervoort M."/>
            <person name="Kosik K.S."/>
            <person name="Manning G."/>
            <person name="Degnan B.M."/>
            <person name="Rokhsar D.S."/>
        </authorList>
    </citation>
    <scope>NUCLEOTIDE SEQUENCE [LARGE SCALE GENOMIC DNA]</scope>
</reference>
<dbReference type="Pfam" id="PF12330">
    <property type="entry name" value="Haspin_kinase"/>
    <property type="match status" value="1"/>
</dbReference>
<evidence type="ECO:0000256" key="1">
    <source>
        <dbReference type="ARBA" id="ARBA00012513"/>
    </source>
</evidence>
<keyword evidence="12" id="KW-1185">Reference proteome</keyword>
<dbReference type="InterPro" id="IPR000719">
    <property type="entry name" value="Prot_kinase_dom"/>
</dbReference>
<dbReference type="Gene3D" id="3.30.200.20">
    <property type="entry name" value="Phosphorylase Kinase, domain 1"/>
    <property type="match status" value="1"/>
</dbReference>
<dbReference type="SUPFAM" id="SSF56112">
    <property type="entry name" value="Protein kinase-like (PK-like)"/>
    <property type="match status" value="1"/>
</dbReference>
<proteinExistence type="predicted"/>
<evidence type="ECO:0000313" key="12">
    <source>
        <dbReference type="Proteomes" id="UP000007879"/>
    </source>
</evidence>
<evidence type="ECO:0000256" key="7">
    <source>
        <dbReference type="ARBA" id="ARBA00047899"/>
    </source>
</evidence>
<dbReference type="EnsemblMetazoa" id="XM_020005772.1">
    <property type="protein sequence ID" value="XP_019861331.1"/>
    <property type="gene ID" value="LOC105316436"/>
</dbReference>
<dbReference type="InParanoid" id="A0A1X7VPC3"/>
<evidence type="ECO:0000256" key="6">
    <source>
        <dbReference type="ARBA" id="ARBA00022840"/>
    </source>
</evidence>
<keyword evidence="5" id="KW-0418">Kinase</keyword>
<dbReference type="GO" id="GO:0005737">
    <property type="term" value="C:cytoplasm"/>
    <property type="evidence" value="ECO:0007669"/>
    <property type="project" value="TreeGrafter"/>
</dbReference>
<dbReference type="EC" id="2.7.11.1" evidence="1"/>
<comment type="catalytic activity">
    <reaction evidence="8">
        <text>L-seryl-[protein] + ATP = O-phospho-L-seryl-[protein] + ADP + H(+)</text>
        <dbReference type="Rhea" id="RHEA:17989"/>
        <dbReference type="Rhea" id="RHEA-COMP:9863"/>
        <dbReference type="Rhea" id="RHEA-COMP:11604"/>
        <dbReference type="ChEBI" id="CHEBI:15378"/>
        <dbReference type="ChEBI" id="CHEBI:29999"/>
        <dbReference type="ChEBI" id="CHEBI:30616"/>
        <dbReference type="ChEBI" id="CHEBI:83421"/>
        <dbReference type="ChEBI" id="CHEBI:456216"/>
        <dbReference type="EC" id="2.7.11.1"/>
    </reaction>
</comment>
<evidence type="ECO:0000256" key="4">
    <source>
        <dbReference type="ARBA" id="ARBA00022741"/>
    </source>
</evidence>
<dbReference type="GO" id="GO:0005524">
    <property type="term" value="F:ATP binding"/>
    <property type="evidence" value="ECO:0007669"/>
    <property type="project" value="UniProtKB-UniRule"/>
</dbReference>
<dbReference type="PROSITE" id="PS50011">
    <property type="entry name" value="PROTEIN_KINASE_DOM"/>
    <property type="match status" value="1"/>
</dbReference>
<accession>A0A1X7VPC3</accession>
<dbReference type="PROSITE" id="PS51257">
    <property type="entry name" value="PROKAR_LIPOPROTEIN"/>
    <property type="match status" value="1"/>
</dbReference>
<evidence type="ECO:0000313" key="11">
    <source>
        <dbReference type="EnsemblMetazoa" id="Aqu2.1.41695_001"/>
    </source>
</evidence>
<dbReference type="PANTHER" id="PTHR24419">
    <property type="entry name" value="INTERLEUKIN-1 RECEPTOR-ASSOCIATED KINASE"/>
    <property type="match status" value="1"/>
</dbReference>
<keyword evidence="6 9" id="KW-0067">ATP-binding</keyword>
<dbReference type="KEGG" id="aqu:105316436"/>
<dbReference type="InterPro" id="IPR024604">
    <property type="entry name" value="GSG2_C"/>
</dbReference>
<evidence type="ECO:0000256" key="9">
    <source>
        <dbReference type="PROSITE-ProRule" id="PRU10141"/>
    </source>
</evidence>
<feature type="domain" description="Protein kinase" evidence="10">
    <location>
        <begin position="149"/>
        <end position="473"/>
    </location>
</feature>
<dbReference type="PROSITE" id="PS00107">
    <property type="entry name" value="PROTEIN_KINASE_ATP"/>
    <property type="match status" value="1"/>
</dbReference>
<dbReference type="EnsemblMetazoa" id="Aqu2.1.41695_001">
    <property type="protein sequence ID" value="Aqu2.1.41695_001"/>
    <property type="gene ID" value="Aqu2.1.41695"/>
</dbReference>
<evidence type="ECO:0000256" key="8">
    <source>
        <dbReference type="ARBA" id="ARBA00048679"/>
    </source>
</evidence>
<comment type="catalytic activity">
    <reaction evidence="7">
        <text>L-threonyl-[protein] + ATP = O-phospho-L-threonyl-[protein] + ADP + H(+)</text>
        <dbReference type="Rhea" id="RHEA:46608"/>
        <dbReference type="Rhea" id="RHEA-COMP:11060"/>
        <dbReference type="Rhea" id="RHEA-COMP:11605"/>
        <dbReference type="ChEBI" id="CHEBI:15378"/>
        <dbReference type="ChEBI" id="CHEBI:30013"/>
        <dbReference type="ChEBI" id="CHEBI:30616"/>
        <dbReference type="ChEBI" id="CHEBI:61977"/>
        <dbReference type="ChEBI" id="CHEBI:456216"/>
        <dbReference type="EC" id="2.7.11.1"/>
    </reaction>
</comment>
<keyword evidence="4 9" id="KW-0547">Nucleotide-binding</keyword>
<evidence type="ECO:0000256" key="5">
    <source>
        <dbReference type="ARBA" id="ARBA00022777"/>
    </source>
</evidence>
<gene>
    <name evidence="11" type="primary">105316436</name>
</gene>
<dbReference type="SMART" id="SM01331">
    <property type="entry name" value="DUF3635"/>
    <property type="match status" value="1"/>
</dbReference>
<dbReference type="Gene3D" id="1.10.510.10">
    <property type="entry name" value="Transferase(Phosphotransferase) domain 1"/>
    <property type="match status" value="1"/>
</dbReference>
<keyword evidence="3" id="KW-0808">Transferase</keyword>
<dbReference type="eggNOG" id="KOG2464">
    <property type="taxonomic scope" value="Eukaryota"/>
</dbReference>
<dbReference type="GO" id="GO:0005634">
    <property type="term" value="C:nucleus"/>
    <property type="evidence" value="ECO:0007669"/>
    <property type="project" value="TreeGrafter"/>
</dbReference>
<dbReference type="Proteomes" id="UP000007879">
    <property type="component" value="Unassembled WGS sequence"/>
</dbReference>
<feature type="binding site" evidence="9">
    <location>
        <position position="177"/>
    </location>
    <ligand>
        <name>ATP</name>
        <dbReference type="ChEBI" id="CHEBI:30616"/>
    </ligand>
</feature>
<keyword evidence="2" id="KW-0723">Serine/threonine-protein kinase</keyword>
<dbReference type="PANTHER" id="PTHR24419:SF18">
    <property type="entry name" value="SERINE_THREONINE-PROTEIN KINASE HASPIN"/>
    <property type="match status" value="1"/>
</dbReference>
<evidence type="ECO:0000256" key="2">
    <source>
        <dbReference type="ARBA" id="ARBA00022527"/>
    </source>
</evidence>
<dbReference type="InterPro" id="IPR017441">
    <property type="entry name" value="Protein_kinase_ATP_BS"/>
</dbReference>
<reference evidence="11" key="2">
    <citation type="submission" date="2017-05" db="UniProtKB">
        <authorList>
            <consortium name="EnsemblMetazoa"/>
        </authorList>
    </citation>
    <scope>IDENTIFICATION</scope>
</reference>
<name>A0A1X7VPC3_AMPQE</name>
<dbReference type="GO" id="GO:0072354">
    <property type="term" value="F:histone H3T3 kinase activity"/>
    <property type="evidence" value="ECO:0007669"/>
    <property type="project" value="TreeGrafter"/>
</dbReference>
<sequence>MRFFYRLKATTLALFFLHTIIVFSCTYVFCSSYNCGGRHGGCENRLNRELMLQDPHKKAQGSLENKEIYKSKEKETLPKHRHVKGNLRKPANNAFIFAGGAGCPIIQSPLIDYLSPDVRASLTVREKILALSNQNDIIPIEDFFTPVMKRTLQKLGEGVFGEVFSCYTPEGDGLAVKIMPIEGKELINDEKQKTFEEILPEMVISKELSHLGQSEDARYYTKNFVQLYKLGIGKGKYPEFLINAWDNWDEKEESDNDRPDVFSPKQLYVMFAFENSGCALEAFTFHSKREAMSVLAQIAATLAVGEAALKFEHRDMHRGNILVRRTKEEKMVFVIDSHKYVLPSEGVHVTVIDYTLSRLSQGSCTSYNDLNNLPWLFKGHGGIQHDTYLRMRNATKSDWSKFAPRTNACWLYYIVNKMAIKSRVKYVTRAQIQAAFEPLVNQFLNYDSAKDIFLEYFSNPSPLSFESKKLKRN</sequence>
<dbReference type="InterPro" id="IPR011009">
    <property type="entry name" value="Kinase-like_dom_sf"/>
</dbReference>
<dbReference type="GO" id="GO:0035556">
    <property type="term" value="P:intracellular signal transduction"/>
    <property type="evidence" value="ECO:0007669"/>
    <property type="project" value="TreeGrafter"/>
</dbReference>
<evidence type="ECO:0000256" key="3">
    <source>
        <dbReference type="ARBA" id="ARBA00022679"/>
    </source>
</evidence>
<dbReference type="GO" id="GO:0000278">
    <property type="term" value="P:mitotic cell cycle"/>
    <property type="evidence" value="ECO:0007669"/>
    <property type="project" value="TreeGrafter"/>
</dbReference>